<evidence type="ECO:0000256" key="2">
    <source>
        <dbReference type="SAM" id="Phobius"/>
    </source>
</evidence>
<evidence type="ECO:0000313" key="4">
    <source>
        <dbReference type="Proteomes" id="UP000077248"/>
    </source>
</evidence>
<dbReference type="Proteomes" id="UP000077248">
    <property type="component" value="Unassembled WGS sequence"/>
</dbReference>
<reference evidence="3 4" key="1">
    <citation type="submission" date="2016-05" db="EMBL/GenBank/DDBJ databases">
        <title>Comparative analysis of secretome profiles of manganese(II)-oxidizing ascomycete fungi.</title>
        <authorList>
            <consortium name="DOE Joint Genome Institute"/>
            <person name="Zeiner C.A."/>
            <person name="Purvine S.O."/>
            <person name="Zink E.M."/>
            <person name="Wu S."/>
            <person name="Pasa-Tolic L."/>
            <person name="Chaput D.L."/>
            <person name="Haridas S."/>
            <person name="Grigoriev I.V."/>
            <person name="Santelli C.M."/>
            <person name="Hansel C.M."/>
        </authorList>
    </citation>
    <scope>NUCLEOTIDE SEQUENCE [LARGE SCALE GENOMIC DNA]</scope>
    <source>
        <strain evidence="3 4">SRC1lrK2f</strain>
    </source>
</reference>
<gene>
    <name evidence="3" type="ORF">CC77DRAFT_1015797</name>
</gene>
<dbReference type="EMBL" id="KV441469">
    <property type="protein sequence ID" value="OAG26509.1"/>
    <property type="molecule type" value="Genomic_DNA"/>
</dbReference>
<feature type="compositionally biased region" description="Low complexity" evidence="1">
    <location>
        <begin position="432"/>
        <end position="441"/>
    </location>
</feature>
<dbReference type="KEGG" id="aalt:CC77DRAFT_1015797"/>
<feature type="transmembrane region" description="Helical" evidence="2">
    <location>
        <begin position="6"/>
        <end position="31"/>
    </location>
</feature>
<dbReference type="GeneID" id="29109688"/>
<proteinExistence type="predicted"/>
<evidence type="ECO:0000313" key="3">
    <source>
        <dbReference type="EMBL" id="OAG26509.1"/>
    </source>
</evidence>
<accession>A0A177E672</accession>
<keyword evidence="2" id="KW-0472">Membrane</keyword>
<evidence type="ECO:0000256" key="1">
    <source>
        <dbReference type="SAM" id="MobiDB-lite"/>
    </source>
</evidence>
<feature type="compositionally biased region" description="Low complexity" evidence="1">
    <location>
        <begin position="280"/>
        <end position="297"/>
    </location>
</feature>
<keyword evidence="4" id="KW-1185">Reference proteome</keyword>
<keyword evidence="2" id="KW-1133">Transmembrane helix</keyword>
<name>A0A177E672_ALTAL</name>
<dbReference type="RefSeq" id="XP_018391930.1">
    <property type="nucleotide sequence ID" value="XM_018524094.1"/>
</dbReference>
<protein>
    <submittedName>
        <fullName evidence="3">Uncharacterized protein</fullName>
    </submittedName>
</protein>
<dbReference type="VEuPathDB" id="FungiDB:CC77DRAFT_1015797"/>
<organism evidence="3 4">
    <name type="scientific">Alternaria alternata</name>
    <name type="common">Alternaria rot fungus</name>
    <name type="synonym">Torula alternata</name>
    <dbReference type="NCBI Taxonomy" id="5599"/>
    <lineage>
        <taxon>Eukaryota</taxon>
        <taxon>Fungi</taxon>
        <taxon>Dikarya</taxon>
        <taxon>Ascomycota</taxon>
        <taxon>Pezizomycotina</taxon>
        <taxon>Dothideomycetes</taxon>
        <taxon>Pleosporomycetidae</taxon>
        <taxon>Pleosporales</taxon>
        <taxon>Pleosporineae</taxon>
        <taxon>Pleosporaceae</taxon>
        <taxon>Alternaria</taxon>
        <taxon>Alternaria sect. Alternaria</taxon>
        <taxon>Alternaria alternata complex</taxon>
    </lineage>
</organism>
<feature type="region of interest" description="Disordered" evidence="1">
    <location>
        <begin position="416"/>
        <end position="449"/>
    </location>
</feature>
<keyword evidence="2" id="KW-0812">Transmembrane</keyword>
<sequence>MNSGTFIILLTVTFPTLAILSFLFSLATYFLPPRVHPGTRARVENLEELLDIIPEIVEHIKNLRRVVTHEKRRKRKLQSDLRNSVPMVGILGGSGSLLDDDDALETASATELPPSPEHEPSSMNGTADILPQLVLHVGNEENGFSLRLQPVFIYEHIGTPSSIGYQPTLTINYRPIVIHDYPPASSTHDEFAERVTARAGDIRPRPRLSMPELNEAIGDWGNVVNTPEGPVLRIHGEEGHEFHIRQRADSRQNGEHRTNRYATATQIIHPSTYTARVVESTTPDSSTRSSRSASLSGTTLVDSVASFSIDDDDNDAVVPNGDIDGAPLGNDEIYRNNAYETPAANVRRRRAVSNIRRTARQNAHAERDNAMMNEEDGNVDVAEAEDVWWGLRHRRRDSMEVEMMQHMLSRERAIQAEQTHRVETNGGESDGGNESSDGLLGEARRPASG</sequence>
<feature type="region of interest" description="Disordered" evidence="1">
    <location>
        <begin position="277"/>
        <end position="297"/>
    </location>
</feature>
<dbReference type="AlphaFoldDB" id="A0A177E672"/>